<dbReference type="Proteomes" id="UP000657177">
    <property type="component" value="Unassembled WGS sequence"/>
</dbReference>
<sequence>MKNTFTAIKPQNFQDFWQTFPDTARPDLCRGCDGSPVTEAGVFPLVCLLPGELAFLQKKEAALSLALDLVQISTPHGTIYGLPPAALCPYRRNNHFPSGQEAPPKPVECAIYPLIFNRHGSDELGVSPNCRRQAAFRADAFLAKAKVAVAVYLLPYLEENWLRYRNALNFPLVPAAYHRLKEQKAGQPITLDEIKACAAEGYNGGNYSRHAAGSYDPGFLG</sequence>
<dbReference type="RefSeq" id="WP_181339376.1">
    <property type="nucleotide sequence ID" value="NZ_JAAKDE010000009.1"/>
</dbReference>
<proteinExistence type="predicted"/>
<reference evidence="1" key="1">
    <citation type="submission" date="2020-06" db="EMBL/GenBank/DDBJ databases">
        <title>Novel chitinolytic bacterium.</title>
        <authorList>
            <person name="Ungkulpasvich U."/>
            <person name="Kosugi A."/>
            <person name="Uke A."/>
        </authorList>
    </citation>
    <scope>NUCLEOTIDE SEQUENCE</scope>
    <source>
        <strain evidence="1">UUS1-1</strain>
    </source>
</reference>
<dbReference type="EMBL" id="JAAKDE010000009">
    <property type="protein sequence ID" value="MBA2132921.1"/>
    <property type="molecule type" value="Genomic_DNA"/>
</dbReference>
<gene>
    <name evidence="1" type="ORF">G5B42_05110</name>
</gene>
<accession>A0A8J6HRT3</accession>
<evidence type="ECO:0000313" key="1">
    <source>
        <dbReference type="EMBL" id="MBA2132921.1"/>
    </source>
</evidence>
<evidence type="ECO:0000313" key="2">
    <source>
        <dbReference type="Proteomes" id="UP000657177"/>
    </source>
</evidence>
<name>A0A8J6HRT3_9FIRM</name>
<organism evidence="1 2">
    <name type="scientific">Capillibacterium thermochitinicola</name>
    <dbReference type="NCBI Taxonomy" id="2699427"/>
    <lineage>
        <taxon>Bacteria</taxon>
        <taxon>Bacillati</taxon>
        <taxon>Bacillota</taxon>
        <taxon>Capillibacterium</taxon>
    </lineage>
</organism>
<keyword evidence="2" id="KW-1185">Reference proteome</keyword>
<dbReference type="AlphaFoldDB" id="A0A8J6HRT3"/>
<protein>
    <submittedName>
        <fullName evidence="1">Uncharacterized protein</fullName>
    </submittedName>
</protein>
<comment type="caution">
    <text evidence="1">The sequence shown here is derived from an EMBL/GenBank/DDBJ whole genome shotgun (WGS) entry which is preliminary data.</text>
</comment>